<evidence type="ECO:0000313" key="3">
    <source>
        <dbReference type="Proteomes" id="UP000009168"/>
    </source>
</evidence>
<dbReference type="eggNOG" id="ENOG502T152">
    <property type="taxonomic scope" value="Eukaryota"/>
</dbReference>
<organism evidence="2 3">
    <name type="scientific">Tetrahymena thermophila (strain SB210)</name>
    <dbReference type="NCBI Taxonomy" id="312017"/>
    <lineage>
        <taxon>Eukaryota</taxon>
        <taxon>Sar</taxon>
        <taxon>Alveolata</taxon>
        <taxon>Ciliophora</taxon>
        <taxon>Intramacronucleata</taxon>
        <taxon>Oligohymenophorea</taxon>
        <taxon>Hymenostomatida</taxon>
        <taxon>Tetrahymenina</taxon>
        <taxon>Tetrahymenidae</taxon>
        <taxon>Tetrahymena</taxon>
    </lineage>
</organism>
<gene>
    <name evidence="2" type="ORF">TTHERM_00644710</name>
</gene>
<dbReference type="KEGG" id="tet:TTHERM_00644710"/>
<name>Q23EV9_TETTS</name>
<accession>Q23EV9</accession>
<dbReference type="EMBL" id="GG662707">
    <property type="protein sequence ID" value="EAR95146.2"/>
    <property type="molecule type" value="Genomic_DNA"/>
</dbReference>
<dbReference type="GeneID" id="7835308"/>
<dbReference type="Proteomes" id="UP000009168">
    <property type="component" value="Unassembled WGS sequence"/>
</dbReference>
<feature type="coiled-coil region" evidence="1">
    <location>
        <begin position="420"/>
        <end position="497"/>
    </location>
</feature>
<proteinExistence type="predicted"/>
<dbReference type="AlphaFoldDB" id="Q23EV9"/>
<evidence type="ECO:0000256" key="1">
    <source>
        <dbReference type="SAM" id="Coils"/>
    </source>
</evidence>
<dbReference type="RefSeq" id="XP_001015391.2">
    <property type="nucleotide sequence ID" value="XM_001015391.2"/>
</dbReference>
<reference evidence="3" key="1">
    <citation type="journal article" date="2006" name="PLoS Biol.">
        <title>Macronuclear genome sequence of the ciliate Tetrahymena thermophila, a model eukaryote.</title>
        <authorList>
            <person name="Eisen J.A."/>
            <person name="Coyne R.S."/>
            <person name="Wu M."/>
            <person name="Wu D."/>
            <person name="Thiagarajan M."/>
            <person name="Wortman J.R."/>
            <person name="Badger J.H."/>
            <person name="Ren Q."/>
            <person name="Amedeo P."/>
            <person name="Jones K.M."/>
            <person name="Tallon L.J."/>
            <person name="Delcher A.L."/>
            <person name="Salzberg S.L."/>
            <person name="Silva J.C."/>
            <person name="Haas B.J."/>
            <person name="Majoros W.H."/>
            <person name="Farzad M."/>
            <person name="Carlton J.M."/>
            <person name="Smith R.K. Jr."/>
            <person name="Garg J."/>
            <person name="Pearlman R.E."/>
            <person name="Karrer K.M."/>
            <person name="Sun L."/>
            <person name="Manning G."/>
            <person name="Elde N.C."/>
            <person name="Turkewitz A.P."/>
            <person name="Asai D.J."/>
            <person name="Wilkes D.E."/>
            <person name="Wang Y."/>
            <person name="Cai H."/>
            <person name="Collins K."/>
            <person name="Stewart B.A."/>
            <person name="Lee S.R."/>
            <person name="Wilamowska K."/>
            <person name="Weinberg Z."/>
            <person name="Ruzzo W.L."/>
            <person name="Wloga D."/>
            <person name="Gaertig J."/>
            <person name="Frankel J."/>
            <person name="Tsao C.-C."/>
            <person name="Gorovsky M.A."/>
            <person name="Keeling P.J."/>
            <person name="Waller R.F."/>
            <person name="Patron N.J."/>
            <person name="Cherry J.M."/>
            <person name="Stover N.A."/>
            <person name="Krieger C.J."/>
            <person name="del Toro C."/>
            <person name="Ryder H.F."/>
            <person name="Williamson S.C."/>
            <person name="Barbeau R.A."/>
            <person name="Hamilton E.P."/>
            <person name="Orias E."/>
        </authorList>
    </citation>
    <scope>NUCLEOTIDE SEQUENCE [LARGE SCALE GENOMIC DNA]</scope>
    <source>
        <strain evidence="3">SB210</strain>
    </source>
</reference>
<dbReference type="InParanoid" id="Q23EV9"/>
<evidence type="ECO:0000313" key="2">
    <source>
        <dbReference type="EMBL" id="EAR95146.2"/>
    </source>
</evidence>
<dbReference type="HOGENOM" id="CLU_463470_0_0_1"/>
<sequence>MNSTIQIIDLQSPTSTIQQQSEGEINENVKMKSDSIIANQGKTKEKFPEISVSVLDEAIKQDILPQQYRDKLIINPNKYSAFFADFNLNSPLTKRALKNLKIEESEAKTLTYYEFSSQSFSTLKNIVSYLYYLTEHYNKLKMIINERNRLKKEQNNMTALRNSNKFNYLHLGINENISEYNDEISGWGTTTTDPNSRSKILNSSKMNKSTSYLLEKSRMHKTIDEKKNNSIQKYGKYGQVVDFVKGQQIHEVVQQKKYQEENILEIERKIAQRKIQLQKETELKAKELGLKIKNAQEKVKRFQEKQEMMIEKKLLDVDATGEKYEELKRKREEKRQLDLVRIREQKKHQITEIMKKREQKDQEEQLKRLQLIQQIEKKEITAENNVRRQKIVLGQKFHSLNQKYDETISNSMCLKENDGNQNIQKLCENELKRIQKTEERDKALRKSIKVKQETFQKRLDKIQKFMENNQAKSENKIDKLKDKLQSKFNRVEKVNDSRQERSSQLMASNSFRQKKAHKNLANELYKYALLQDNVVRKHTDIDNRNRNNSNSQGEFFELNRSLSVDLFFKREDQFNSIK</sequence>
<feature type="coiled-coil region" evidence="1">
    <location>
        <begin position="133"/>
        <end position="163"/>
    </location>
</feature>
<dbReference type="OrthoDB" id="305096at2759"/>
<feature type="coiled-coil region" evidence="1">
    <location>
        <begin position="278"/>
        <end position="363"/>
    </location>
</feature>
<protein>
    <submittedName>
        <fullName evidence="2">Uncharacterized protein</fullName>
    </submittedName>
</protein>
<keyword evidence="3" id="KW-1185">Reference proteome</keyword>
<keyword evidence="1" id="KW-0175">Coiled coil</keyword>